<evidence type="ECO:0000313" key="2">
    <source>
        <dbReference type="EMBL" id="QJA74225.1"/>
    </source>
</evidence>
<name>A0A6M3J6A5_9ZZZZ</name>
<dbReference type="EMBL" id="MT141524">
    <property type="protein sequence ID" value="QJA64681.1"/>
    <property type="molecule type" value="Genomic_DNA"/>
</dbReference>
<reference evidence="1" key="1">
    <citation type="submission" date="2020-03" db="EMBL/GenBank/DDBJ databases">
        <title>The deep terrestrial virosphere.</title>
        <authorList>
            <person name="Holmfeldt K."/>
            <person name="Nilsson E."/>
            <person name="Simone D."/>
            <person name="Lopez-Fernandez M."/>
            <person name="Wu X."/>
            <person name="de Brujin I."/>
            <person name="Lundin D."/>
            <person name="Andersson A."/>
            <person name="Bertilsson S."/>
            <person name="Dopson M."/>
        </authorList>
    </citation>
    <scope>NUCLEOTIDE SEQUENCE</scope>
    <source>
        <strain evidence="2">MM415A02074</strain>
        <strain evidence="1">MM415B00475</strain>
    </source>
</reference>
<proteinExistence type="predicted"/>
<protein>
    <submittedName>
        <fullName evidence="1">Uncharacterized protein</fullName>
    </submittedName>
</protein>
<organism evidence="1">
    <name type="scientific">viral metagenome</name>
    <dbReference type="NCBI Taxonomy" id="1070528"/>
    <lineage>
        <taxon>unclassified sequences</taxon>
        <taxon>metagenomes</taxon>
        <taxon>organismal metagenomes</taxon>
    </lineage>
</organism>
<gene>
    <name evidence="2" type="ORF">MM415A02074_0003</name>
    <name evidence="1" type="ORF">MM415B00475_0015</name>
</gene>
<dbReference type="EMBL" id="MT142083">
    <property type="protein sequence ID" value="QJA74225.1"/>
    <property type="molecule type" value="Genomic_DNA"/>
</dbReference>
<dbReference type="AlphaFoldDB" id="A0A6M3J6A5"/>
<evidence type="ECO:0000313" key="1">
    <source>
        <dbReference type="EMBL" id="QJA64681.1"/>
    </source>
</evidence>
<sequence>MARYCKKGVARDGNGKIISSATVSFYLAGTTTVASVYAASAGGVAVNSVASGTDGVFTAFFDDTDYYQSQLFKLVMSKSGYTSVTYDNVIVFPLGSLTIIAAVPSNSVGSNGDFLILEATGLHHLAWKAGDIWYTTVGGTTEGSAGAYTWESSI</sequence>
<accession>A0A6M3J6A5</accession>